<keyword evidence="4 5" id="KW-0413">Isomerase</keyword>
<keyword evidence="3 5" id="KW-0697">Rotamase</keyword>
<dbReference type="EMBL" id="APNK01000006">
    <property type="protein sequence ID" value="KEZ78206.1"/>
    <property type="molecule type" value="Genomic_DNA"/>
</dbReference>
<dbReference type="EC" id="5.2.1.8" evidence="6"/>
<evidence type="ECO:0000313" key="10">
    <source>
        <dbReference type="Proteomes" id="UP000028302"/>
    </source>
</evidence>
<dbReference type="eggNOG" id="COG0545">
    <property type="taxonomic scope" value="Bacteria"/>
</dbReference>
<dbReference type="PANTHER" id="PTHR43811:SF19">
    <property type="entry name" value="39 KDA FK506-BINDING NUCLEAR PROTEIN"/>
    <property type="match status" value="1"/>
</dbReference>
<evidence type="ECO:0000256" key="5">
    <source>
        <dbReference type="PROSITE-ProRule" id="PRU00277"/>
    </source>
</evidence>
<evidence type="ECO:0000256" key="2">
    <source>
        <dbReference type="ARBA" id="ARBA00006577"/>
    </source>
</evidence>
<comment type="catalytic activity">
    <reaction evidence="1 5 6">
        <text>[protein]-peptidylproline (omega=180) = [protein]-peptidylproline (omega=0)</text>
        <dbReference type="Rhea" id="RHEA:16237"/>
        <dbReference type="Rhea" id="RHEA-COMP:10747"/>
        <dbReference type="Rhea" id="RHEA-COMP:10748"/>
        <dbReference type="ChEBI" id="CHEBI:83833"/>
        <dbReference type="ChEBI" id="CHEBI:83834"/>
        <dbReference type="EC" id="5.2.1.8"/>
    </reaction>
</comment>
<evidence type="ECO:0000313" key="9">
    <source>
        <dbReference type="EMBL" id="KEZ78206.1"/>
    </source>
</evidence>
<proteinExistence type="inferred from homology"/>
<dbReference type="STRING" id="1304275.C41B8_06462"/>
<dbReference type="Gene3D" id="3.10.50.40">
    <property type="match status" value="1"/>
</dbReference>
<dbReference type="Proteomes" id="UP000028302">
    <property type="component" value="Unassembled WGS sequence"/>
</dbReference>
<dbReference type="PANTHER" id="PTHR43811">
    <property type="entry name" value="FKBP-TYPE PEPTIDYL-PROLYL CIS-TRANS ISOMERASE FKPA"/>
    <property type="match status" value="1"/>
</dbReference>
<feature type="domain" description="PPIase FKBP-type" evidence="8">
    <location>
        <begin position="55"/>
        <end position="150"/>
    </location>
</feature>
<dbReference type="AlphaFoldDB" id="A0A084INC2"/>
<comment type="caution">
    <text evidence="9">The sequence shown here is derived from an EMBL/GenBank/DDBJ whole genome shotgun (WGS) entry which is preliminary data.</text>
</comment>
<dbReference type="Pfam" id="PF00254">
    <property type="entry name" value="FKBP_C"/>
    <property type="match status" value="1"/>
</dbReference>
<dbReference type="InterPro" id="IPR001179">
    <property type="entry name" value="PPIase_FKBP_dom"/>
</dbReference>
<dbReference type="OrthoDB" id="9814548at2"/>
<dbReference type="PATRIC" id="fig|1304275.5.peg.1324"/>
<organism evidence="9 10">
    <name type="scientific">Salinisphaera hydrothermalis (strain C41B8)</name>
    <dbReference type="NCBI Taxonomy" id="1304275"/>
    <lineage>
        <taxon>Bacteria</taxon>
        <taxon>Pseudomonadati</taxon>
        <taxon>Pseudomonadota</taxon>
        <taxon>Gammaproteobacteria</taxon>
        <taxon>Salinisphaerales</taxon>
        <taxon>Salinisphaeraceae</taxon>
        <taxon>Salinisphaera</taxon>
    </lineage>
</organism>
<dbReference type="InterPro" id="IPR046357">
    <property type="entry name" value="PPIase_dom_sf"/>
</dbReference>
<evidence type="ECO:0000256" key="3">
    <source>
        <dbReference type="ARBA" id="ARBA00023110"/>
    </source>
</evidence>
<evidence type="ECO:0000259" key="8">
    <source>
        <dbReference type="PROSITE" id="PS50059"/>
    </source>
</evidence>
<dbReference type="FunFam" id="3.10.50.40:FF:000006">
    <property type="entry name" value="Peptidyl-prolyl cis-trans isomerase"/>
    <property type="match status" value="1"/>
</dbReference>
<evidence type="ECO:0000256" key="7">
    <source>
        <dbReference type="SAM" id="SignalP"/>
    </source>
</evidence>
<evidence type="ECO:0000256" key="4">
    <source>
        <dbReference type="ARBA" id="ARBA00023235"/>
    </source>
</evidence>
<evidence type="ECO:0000256" key="6">
    <source>
        <dbReference type="RuleBase" id="RU003915"/>
    </source>
</evidence>
<keyword evidence="10" id="KW-1185">Reference proteome</keyword>
<protein>
    <recommendedName>
        <fullName evidence="6">Peptidyl-prolyl cis-trans isomerase</fullName>
        <ecNumber evidence="6">5.2.1.8</ecNumber>
    </recommendedName>
</protein>
<reference evidence="9 10" key="1">
    <citation type="submission" date="2013-03" db="EMBL/GenBank/DDBJ databases">
        <title>Salinisphaera hydrothermalis C41B8 Genome Sequencing.</title>
        <authorList>
            <person name="Li C."/>
            <person name="Lai Q."/>
            <person name="Shao Z."/>
        </authorList>
    </citation>
    <scope>NUCLEOTIDE SEQUENCE [LARGE SCALE GENOMIC DNA]</scope>
    <source>
        <strain evidence="9 10">C41B8</strain>
    </source>
</reference>
<dbReference type="GO" id="GO:0003755">
    <property type="term" value="F:peptidyl-prolyl cis-trans isomerase activity"/>
    <property type="evidence" value="ECO:0007669"/>
    <property type="project" value="UniProtKB-UniRule"/>
</dbReference>
<dbReference type="SUPFAM" id="SSF54534">
    <property type="entry name" value="FKBP-like"/>
    <property type="match status" value="1"/>
</dbReference>
<feature type="signal peptide" evidence="7">
    <location>
        <begin position="1"/>
        <end position="31"/>
    </location>
</feature>
<evidence type="ECO:0000256" key="1">
    <source>
        <dbReference type="ARBA" id="ARBA00000971"/>
    </source>
</evidence>
<name>A0A084INC2_SALHC</name>
<feature type="chain" id="PRO_5001776542" description="Peptidyl-prolyl cis-trans isomerase" evidence="7">
    <location>
        <begin position="32"/>
        <end position="151"/>
    </location>
</feature>
<dbReference type="PROSITE" id="PS50059">
    <property type="entry name" value="FKBP_PPIASE"/>
    <property type="match status" value="1"/>
</dbReference>
<gene>
    <name evidence="9" type="ORF">C41B8_06462</name>
</gene>
<keyword evidence="7" id="KW-0732">Signal</keyword>
<comment type="similarity">
    <text evidence="2 6">Belongs to the FKBP-type PPIase family.</text>
</comment>
<sequence>MYRLLAKFNLAAMAAMAAFCMLSLATTMAYAGDNAVTHLKIINTKTGHGAVAVPGARVTVDYTGWLYAPDAKQHRGKEFDSSKDHGQPFSFVLGAGQVIKGWDQGVKGMRVGGERTLIIPADMAYGARGAGGVIPPNAALVFDVSLEKVQK</sequence>
<accession>A0A084INC2</accession>